<evidence type="ECO:0000259" key="1">
    <source>
        <dbReference type="Pfam" id="PF08453"/>
    </source>
</evidence>
<feature type="non-terminal residue" evidence="2">
    <location>
        <position position="225"/>
    </location>
</feature>
<sequence length="225" mass="23486">MKLFAAVLAASAAASKQSVTELSTDESPELANWPEQFVAPAAGQGLFPRATESRTALPAQLRPPMQVDQAQLRRSYGDATPMDAHPRPSMAEVDGVMAGCSTSTFASAQGSALVAAVKAATTDCINSLFSVSGSDAYSIFREEQMVSVANALRSAAATYQGNNSGKTAQMVLFLRAGYYVHFYDSSVGAYGTALSTAIKGALDTFFANSHAFDVTDANGETLSDA</sequence>
<feature type="domain" description="Peptidase M9 collagenase N-terminal" evidence="1">
    <location>
        <begin position="100"/>
        <end position="224"/>
    </location>
</feature>
<organism evidence="2 3">
    <name type="scientific">Aphanomyces invadans</name>
    <dbReference type="NCBI Taxonomy" id="157072"/>
    <lineage>
        <taxon>Eukaryota</taxon>
        <taxon>Sar</taxon>
        <taxon>Stramenopiles</taxon>
        <taxon>Oomycota</taxon>
        <taxon>Saprolegniomycetes</taxon>
        <taxon>Saprolegniales</taxon>
        <taxon>Verrucalvaceae</taxon>
        <taxon>Aphanomyces</taxon>
    </lineage>
</organism>
<keyword evidence="3" id="KW-1185">Reference proteome</keyword>
<accession>A0A418AFV3</accession>
<name>A0A418AFV3_9STRA</name>
<protein>
    <recommendedName>
        <fullName evidence="1">Peptidase M9 collagenase N-terminal domain-containing protein</fullName>
    </recommendedName>
</protein>
<dbReference type="EMBL" id="QUSY01003406">
    <property type="protein sequence ID" value="RHY17623.1"/>
    <property type="molecule type" value="Genomic_DNA"/>
</dbReference>
<evidence type="ECO:0000313" key="3">
    <source>
        <dbReference type="Proteomes" id="UP000285060"/>
    </source>
</evidence>
<dbReference type="Proteomes" id="UP000285060">
    <property type="component" value="Unassembled WGS sequence"/>
</dbReference>
<evidence type="ECO:0000313" key="2">
    <source>
        <dbReference type="EMBL" id="RHY17623.1"/>
    </source>
</evidence>
<dbReference type="InterPro" id="IPR013661">
    <property type="entry name" value="Peptidase_M9_N_dom"/>
</dbReference>
<comment type="caution">
    <text evidence="2">The sequence shown here is derived from an EMBL/GenBank/DDBJ whole genome shotgun (WGS) entry which is preliminary data.</text>
</comment>
<dbReference type="VEuPathDB" id="FungiDB:H310_12510"/>
<gene>
    <name evidence="2" type="ORF">DYB32_010488</name>
</gene>
<proteinExistence type="predicted"/>
<dbReference type="Pfam" id="PF08453">
    <property type="entry name" value="Peptidase_M9_N"/>
    <property type="match status" value="1"/>
</dbReference>
<reference evidence="2 3" key="1">
    <citation type="submission" date="2018-08" db="EMBL/GenBank/DDBJ databases">
        <title>Aphanomyces genome sequencing and annotation.</title>
        <authorList>
            <person name="Minardi D."/>
            <person name="Oidtmann B."/>
            <person name="Van Der Giezen M."/>
            <person name="Studholme D.J."/>
        </authorList>
    </citation>
    <scope>NUCLEOTIDE SEQUENCE [LARGE SCALE GENOMIC DNA]</scope>
    <source>
        <strain evidence="2 3">NJM0002</strain>
    </source>
</reference>
<dbReference type="AlphaFoldDB" id="A0A418AFV3"/>